<comment type="caution">
    <text evidence="5">The sequence shown here is derived from an EMBL/GenBank/DDBJ whole genome shotgun (WGS) entry which is preliminary data.</text>
</comment>
<dbReference type="GO" id="GO:0043138">
    <property type="term" value="F:3'-5' DNA helicase activity"/>
    <property type="evidence" value="ECO:0007669"/>
    <property type="project" value="TreeGrafter"/>
</dbReference>
<dbReference type="EMBL" id="MHTK01000006">
    <property type="protein sequence ID" value="OHA59511.1"/>
    <property type="molecule type" value="Genomic_DNA"/>
</dbReference>
<organism evidence="5 6">
    <name type="scientific">Candidatus Vogelbacteria bacterium RIFOXYD1_FULL_46_19</name>
    <dbReference type="NCBI Taxonomy" id="1802439"/>
    <lineage>
        <taxon>Bacteria</taxon>
        <taxon>Candidatus Vogeliibacteriota</taxon>
    </lineage>
</organism>
<evidence type="ECO:0000256" key="1">
    <source>
        <dbReference type="ARBA" id="ARBA00022741"/>
    </source>
</evidence>
<dbReference type="PANTHER" id="PTHR30580:SF0">
    <property type="entry name" value="PRIMOSOMAL PROTEIN N"/>
    <property type="match status" value="1"/>
</dbReference>
<evidence type="ECO:0000313" key="5">
    <source>
        <dbReference type="EMBL" id="OHA59511.1"/>
    </source>
</evidence>
<sequence length="641" mass="71525">MQIVTVTPIDKGLPSEELTYFSKASVQPGALVLVPIRKKETLALVTAVETASEAKAKLKTSDFSLKKISRLVHPALFTPAFTAGAKAAADFYTIPLGQAIKFATPKVILDALLDTTWPAPATPSPNQLKSAAPNLKLIEKQALQDNLDERISFYRSLTRESFAQKESLLVLVPTALEAEKFYPELARGIEQYTLVLHNKLPSAEIIKIWHQALVDDHPILIIATPLFLSLPKRNIKTIIIEKEASDWYRPMARPYIDPRTLAEFYATAGSAKLIFGDTALRVDTIYRVEDRQINPAAPIKYRPYAEVPTEVLDLKKATPDLDPEREFKLLDKSALDLLSFALHRRQSVFMLVGRRGLAPLTVCNDCNFIARCPTCNTPLVLHEDSKRQRSFICHSCQARLENMDRCVNCSGWRLAPLGIGTETVAQAIEGVAGNASVSIIDSDHTPTPAKAIKSIAAFYQTPGSILIGTEMALNYLTEKIPHTIVVSLDSFFSLPGFRMREKVLRLLLSTKELTGNQMIIQTRLADDNLFAEVAKANILGFYREEIKNRELAAYPPFSILLKITRTGSQLQVEKDMNRLARLLESYQPIVFPAFNATTRGKYTAHCLIKLPRLKWPDRNLQEVLRALPTAFIVEIDPADII</sequence>
<dbReference type="Proteomes" id="UP000177838">
    <property type="component" value="Unassembled WGS sequence"/>
</dbReference>
<name>A0A1G2QHQ2_9BACT</name>
<reference evidence="5 6" key="1">
    <citation type="journal article" date="2016" name="Nat. Commun.">
        <title>Thousands of microbial genomes shed light on interconnected biogeochemical processes in an aquifer system.</title>
        <authorList>
            <person name="Anantharaman K."/>
            <person name="Brown C.T."/>
            <person name="Hug L.A."/>
            <person name="Sharon I."/>
            <person name="Castelle C.J."/>
            <person name="Probst A.J."/>
            <person name="Thomas B.C."/>
            <person name="Singh A."/>
            <person name="Wilkins M.J."/>
            <person name="Karaoz U."/>
            <person name="Brodie E.L."/>
            <person name="Williams K.H."/>
            <person name="Hubbard S.S."/>
            <person name="Banfield J.F."/>
        </authorList>
    </citation>
    <scope>NUCLEOTIDE SEQUENCE [LARGE SCALE GENOMIC DNA]</scope>
</reference>
<dbReference type="Pfam" id="PF17764">
    <property type="entry name" value="PriA_3primeBD"/>
    <property type="match status" value="1"/>
</dbReference>
<accession>A0A1G2QHQ2</accession>
<proteinExistence type="predicted"/>
<dbReference type="AlphaFoldDB" id="A0A1G2QHQ2"/>
<keyword evidence="2" id="KW-0067">ATP-binding</keyword>
<dbReference type="InterPro" id="IPR027417">
    <property type="entry name" value="P-loop_NTPase"/>
</dbReference>
<gene>
    <name evidence="5" type="ORF">A2589_01455</name>
</gene>
<dbReference type="STRING" id="1802439.A2589_01455"/>
<protein>
    <recommendedName>
        <fullName evidence="4">Primosomal protein N' 3' DNA-binding domain-containing protein</fullName>
    </recommendedName>
</protein>
<dbReference type="GO" id="GO:0005524">
    <property type="term" value="F:ATP binding"/>
    <property type="evidence" value="ECO:0007669"/>
    <property type="project" value="UniProtKB-KW"/>
</dbReference>
<dbReference type="InterPro" id="IPR042115">
    <property type="entry name" value="PriA_3primeBD_sf"/>
</dbReference>
<dbReference type="GO" id="GO:0003677">
    <property type="term" value="F:DNA binding"/>
    <property type="evidence" value="ECO:0007669"/>
    <property type="project" value="UniProtKB-KW"/>
</dbReference>
<keyword evidence="1" id="KW-0547">Nucleotide-binding</keyword>
<evidence type="ECO:0000256" key="2">
    <source>
        <dbReference type="ARBA" id="ARBA00022840"/>
    </source>
</evidence>
<dbReference type="PANTHER" id="PTHR30580">
    <property type="entry name" value="PRIMOSOMAL PROTEIN N"/>
    <property type="match status" value="1"/>
</dbReference>
<evidence type="ECO:0000313" key="6">
    <source>
        <dbReference type="Proteomes" id="UP000177838"/>
    </source>
</evidence>
<dbReference type="InterPro" id="IPR041222">
    <property type="entry name" value="PriA_3primeBD"/>
</dbReference>
<feature type="domain" description="Primosomal protein N' 3' DNA-binding" evidence="4">
    <location>
        <begin position="18"/>
        <end position="105"/>
    </location>
</feature>
<evidence type="ECO:0000259" key="4">
    <source>
        <dbReference type="Pfam" id="PF17764"/>
    </source>
</evidence>
<dbReference type="Gene3D" id="3.40.1440.60">
    <property type="entry name" value="PriA, 3(prime) DNA-binding domain"/>
    <property type="match status" value="1"/>
</dbReference>
<dbReference type="GO" id="GO:0006302">
    <property type="term" value="P:double-strand break repair"/>
    <property type="evidence" value="ECO:0007669"/>
    <property type="project" value="TreeGrafter"/>
</dbReference>
<evidence type="ECO:0000256" key="3">
    <source>
        <dbReference type="ARBA" id="ARBA00023125"/>
    </source>
</evidence>
<dbReference type="GO" id="GO:0006270">
    <property type="term" value="P:DNA replication initiation"/>
    <property type="evidence" value="ECO:0007669"/>
    <property type="project" value="TreeGrafter"/>
</dbReference>
<keyword evidence="3" id="KW-0238">DNA-binding</keyword>
<dbReference type="GO" id="GO:0006310">
    <property type="term" value="P:DNA recombination"/>
    <property type="evidence" value="ECO:0007669"/>
    <property type="project" value="TreeGrafter"/>
</dbReference>
<dbReference type="Gene3D" id="3.40.50.300">
    <property type="entry name" value="P-loop containing nucleotide triphosphate hydrolases"/>
    <property type="match status" value="1"/>
</dbReference>